<reference evidence="1 3" key="1">
    <citation type="submission" date="2017-09" db="EMBL/GenBank/DDBJ databases">
        <title>Reassesment of A. cryaerophilus.</title>
        <authorList>
            <person name="Perez-Cataluna A."/>
            <person name="Collado L."/>
            <person name="Salgado O."/>
            <person name="Lefinanco V."/>
            <person name="Figueras M.J."/>
        </authorList>
    </citation>
    <scope>NUCLEOTIDE SEQUENCE [LARGE SCALE GENOMIC DNA]</scope>
    <source>
        <strain evidence="1 3">LMG 9861</strain>
    </source>
</reference>
<evidence type="ECO:0000313" key="2">
    <source>
        <dbReference type="EMBL" id="QNM89333.1"/>
    </source>
</evidence>
<dbReference type="AlphaFoldDB" id="A0A2S9SP94"/>
<sequence>MSNIFKNSLLKILIILLTISSSSYALKKEDIKTQMENKIDKVLLVLKDKSLSKEEMKKEVITIVDDTFDFDLMAKIALGKDAWNSIDEAKQKEFSEVFEDKIKKSYSDKLELYNDQKVKILTLEPYNNTRLQLKTELIGKEGNYSINYNFYEKNGEWFIYDIDLVGVSIIQTYRQQFAGLLKEKSFDEMFKQFKNQ</sequence>
<dbReference type="PANTHER" id="PTHR36573:SF1">
    <property type="entry name" value="INTERMEMBRANE PHOSPHOLIPID TRANSPORT SYSTEM BINDING PROTEIN MLAC"/>
    <property type="match status" value="1"/>
</dbReference>
<dbReference type="EMBL" id="NXGJ01000003">
    <property type="protein sequence ID" value="PRM88339.1"/>
    <property type="molecule type" value="Genomic_DNA"/>
</dbReference>
<dbReference type="Pfam" id="PF05494">
    <property type="entry name" value="MlaC"/>
    <property type="match status" value="1"/>
</dbReference>
<gene>
    <name evidence="1" type="ORF">CJ669_03900</name>
    <name evidence="2" type="ORF">HOO34_06535</name>
</gene>
<name>A0A2S9SP94_9BACT</name>
<evidence type="ECO:0000313" key="4">
    <source>
        <dbReference type="Proteomes" id="UP000515842"/>
    </source>
</evidence>
<accession>A0A2S9SP94</accession>
<evidence type="ECO:0000313" key="3">
    <source>
        <dbReference type="Proteomes" id="UP000239065"/>
    </source>
</evidence>
<dbReference type="Gene3D" id="3.10.450.710">
    <property type="entry name" value="Tgt2/MlaC"/>
    <property type="match status" value="1"/>
</dbReference>
<evidence type="ECO:0000313" key="1">
    <source>
        <dbReference type="EMBL" id="PRM88339.1"/>
    </source>
</evidence>
<dbReference type="EMBL" id="CP060693">
    <property type="protein sequence ID" value="QNM89333.1"/>
    <property type="molecule type" value="Genomic_DNA"/>
</dbReference>
<dbReference type="RefSeq" id="WP_105908786.1">
    <property type="nucleotide sequence ID" value="NZ_CP026655.1"/>
</dbReference>
<proteinExistence type="predicted"/>
<protein>
    <submittedName>
        <fullName evidence="2">ABC transporter substrate-binding protein</fullName>
    </submittedName>
    <submittedName>
        <fullName evidence="1">Toluene tolerance protein</fullName>
    </submittedName>
</protein>
<dbReference type="InterPro" id="IPR008869">
    <property type="entry name" value="MlaC/ttg2D"/>
</dbReference>
<dbReference type="InterPro" id="IPR042245">
    <property type="entry name" value="Tgt2/MlaC_sf"/>
</dbReference>
<dbReference type="Proteomes" id="UP000239065">
    <property type="component" value="Unassembled WGS sequence"/>
</dbReference>
<dbReference type="PANTHER" id="PTHR36573">
    <property type="entry name" value="INTERMEMBRANE PHOSPHOLIPID TRANSPORT SYSTEM BINDING PROTEIN MLAC"/>
    <property type="match status" value="1"/>
</dbReference>
<dbReference type="Proteomes" id="UP000515842">
    <property type="component" value="Chromosome"/>
</dbReference>
<reference evidence="2 4" key="2">
    <citation type="journal article" date="2020" name="Front. Microbiol.">
        <title>Genomic Analysis and Antimicrobial Resistance of Aliarcobacter cryaerophilus Strains From German Water Poultry.</title>
        <authorList>
            <person name="Muller E."/>
            <person name="Hotzel H."/>
            <person name="Ahlers C."/>
            <person name="Hanel I."/>
            <person name="Tomaso H."/>
            <person name="Abdel-Glil M.Y."/>
        </authorList>
    </citation>
    <scope>NUCLEOTIDE SEQUENCE [LARGE SCALE GENOMIC DNA]</scope>
    <source>
        <strain evidence="2 4">16CS1285-4</strain>
    </source>
</reference>
<organism evidence="1 3">
    <name type="scientific">Aliarcobacter cryaerophilus</name>
    <dbReference type="NCBI Taxonomy" id="28198"/>
    <lineage>
        <taxon>Bacteria</taxon>
        <taxon>Pseudomonadati</taxon>
        <taxon>Campylobacterota</taxon>
        <taxon>Epsilonproteobacteria</taxon>
        <taxon>Campylobacterales</taxon>
        <taxon>Arcobacteraceae</taxon>
        <taxon>Aliarcobacter</taxon>
    </lineage>
</organism>